<dbReference type="RefSeq" id="WP_323217855.1">
    <property type="nucleotide sequence ID" value="NZ_JAYGHT010000010.1"/>
</dbReference>
<keyword evidence="4" id="KW-1185">Reference proteome</keyword>
<protein>
    <submittedName>
        <fullName evidence="3">Uncharacterized protein</fullName>
    </submittedName>
</protein>
<evidence type="ECO:0000313" key="4">
    <source>
        <dbReference type="Proteomes" id="UP001301728"/>
    </source>
</evidence>
<feature type="chain" id="PRO_5045097329" evidence="2">
    <location>
        <begin position="26"/>
        <end position="171"/>
    </location>
</feature>
<feature type="compositionally biased region" description="Low complexity" evidence="1">
    <location>
        <begin position="29"/>
        <end position="45"/>
    </location>
</feature>
<dbReference type="EMBL" id="JAYGHT010000010">
    <property type="protein sequence ID" value="MEA5518418.1"/>
    <property type="molecule type" value="Genomic_DNA"/>
</dbReference>
<name>A0ABU5TV47_9CYAN</name>
<organism evidence="3 4">
    <name type="scientific">Limnoraphis robusta CCNP1315</name>
    <dbReference type="NCBI Taxonomy" id="3110306"/>
    <lineage>
        <taxon>Bacteria</taxon>
        <taxon>Bacillati</taxon>
        <taxon>Cyanobacteriota</taxon>
        <taxon>Cyanophyceae</taxon>
        <taxon>Oscillatoriophycideae</taxon>
        <taxon>Oscillatoriales</taxon>
        <taxon>Sirenicapillariaceae</taxon>
        <taxon>Limnoraphis</taxon>
    </lineage>
</organism>
<feature type="region of interest" description="Disordered" evidence="1">
    <location>
        <begin position="29"/>
        <end position="49"/>
    </location>
</feature>
<reference evidence="3 4" key="1">
    <citation type="submission" date="2023-12" db="EMBL/GenBank/DDBJ databases">
        <title>Baltic Sea Cyanobacteria.</title>
        <authorList>
            <person name="Delbaje E."/>
            <person name="Fewer D.P."/>
            <person name="Shishido T.K."/>
        </authorList>
    </citation>
    <scope>NUCLEOTIDE SEQUENCE [LARGE SCALE GENOMIC DNA]</scope>
    <source>
        <strain evidence="3 4">CCNP 1315</strain>
    </source>
</reference>
<accession>A0ABU5TV47</accession>
<sequence>MMMIFKRLPSILIACVLALSLFVSGCSSTTTTSAPPTTSQPTSGGNKTIAAEPVSGGSFNKFFPKSEGDYKVTYRQEKSGFAQAKLSQGSTDLALLSINDIASNPSAVSKFRESSKKIAGYPAVTQGKNTTAILVADRYQVKVTSQSDSFTESDREEWLINFNLTGLARVK</sequence>
<evidence type="ECO:0000256" key="1">
    <source>
        <dbReference type="SAM" id="MobiDB-lite"/>
    </source>
</evidence>
<keyword evidence="2" id="KW-0732">Signal</keyword>
<dbReference type="Proteomes" id="UP001301728">
    <property type="component" value="Unassembled WGS sequence"/>
</dbReference>
<evidence type="ECO:0000256" key="2">
    <source>
        <dbReference type="SAM" id="SignalP"/>
    </source>
</evidence>
<gene>
    <name evidence="3" type="ORF">VB854_05600</name>
</gene>
<dbReference type="PROSITE" id="PS51257">
    <property type="entry name" value="PROKAR_LIPOPROTEIN"/>
    <property type="match status" value="1"/>
</dbReference>
<comment type="caution">
    <text evidence="3">The sequence shown here is derived from an EMBL/GenBank/DDBJ whole genome shotgun (WGS) entry which is preliminary data.</text>
</comment>
<proteinExistence type="predicted"/>
<evidence type="ECO:0000313" key="3">
    <source>
        <dbReference type="EMBL" id="MEA5518418.1"/>
    </source>
</evidence>
<feature type="signal peptide" evidence="2">
    <location>
        <begin position="1"/>
        <end position="25"/>
    </location>
</feature>